<comment type="caution">
    <text evidence="6">The sequence shown here is derived from an EMBL/GenBank/DDBJ whole genome shotgun (WGS) entry which is preliminary data.</text>
</comment>
<evidence type="ECO:0000256" key="2">
    <source>
        <dbReference type="ARBA" id="ARBA00022603"/>
    </source>
</evidence>
<dbReference type="GO" id="GO:0032259">
    <property type="term" value="P:methylation"/>
    <property type="evidence" value="ECO:0007669"/>
    <property type="project" value="UniProtKB-KW"/>
</dbReference>
<gene>
    <name evidence="6" type="ORF">NQ314_013842</name>
</gene>
<reference evidence="6" key="1">
    <citation type="journal article" date="2023" name="Insect Mol. Biol.">
        <title>Genome sequencing provides insights into the evolution of gene families encoding plant cell wall-degrading enzymes in longhorned beetles.</title>
        <authorList>
            <person name="Shin N.R."/>
            <person name="Okamura Y."/>
            <person name="Kirsch R."/>
            <person name="Pauchet Y."/>
        </authorList>
    </citation>
    <scope>NUCLEOTIDE SEQUENCE</scope>
    <source>
        <strain evidence="6">RBIC_L_NR</strain>
    </source>
</reference>
<name>A0AAV8X596_9CUCU</name>
<keyword evidence="2" id="KW-0489">Methyltransferase</keyword>
<evidence type="ECO:0000256" key="1">
    <source>
        <dbReference type="ARBA" id="ARBA00008361"/>
    </source>
</evidence>
<keyword evidence="3" id="KW-0808">Transferase</keyword>
<dbReference type="PANTHER" id="PTHR12176:SF78">
    <property type="entry name" value="EEF1A LYSINE AND N-TERMINAL METHYLTRANSFERASE"/>
    <property type="match status" value="1"/>
</dbReference>
<dbReference type="GO" id="GO:0008168">
    <property type="term" value="F:methyltransferase activity"/>
    <property type="evidence" value="ECO:0007669"/>
    <property type="project" value="UniProtKB-KW"/>
</dbReference>
<sequence>MNLLPKSKEDFSQKGILGRILKKRGSKVFEWYGEYPELSEHLHKYVKKQDNVLITGCGNSTLGRDLYDIGYSNITNIDISQVVIRQMLAQNEKQRSNLKYLQMDALNMTLENETFNVVLDKGTLDALMPNDKQLDVLKQRKKATKNGENSMPVFIVVLELNLGSLGKMQRLQTEDDIILHISSVQHAAFVCSGLKRTSIVDDNDVVLDLYEPGSVSPRFTVYVVDIPPQRKYSQYAAFIVPQGRY</sequence>
<proteinExistence type="inferred from homology"/>
<organism evidence="6 7">
    <name type="scientific">Rhamnusium bicolor</name>
    <dbReference type="NCBI Taxonomy" id="1586634"/>
    <lineage>
        <taxon>Eukaryota</taxon>
        <taxon>Metazoa</taxon>
        <taxon>Ecdysozoa</taxon>
        <taxon>Arthropoda</taxon>
        <taxon>Hexapoda</taxon>
        <taxon>Insecta</taxon>
        <taxon>Pterygota</taxon>
        <taxon>Neoptera</taxon>
        <taxon>Endopterygota</taxon>
        <taxon>Coleoptera</taxon>
        <taxon>Polyphaga</taxon>
        <taxon>Cucujiformia</taxon>
        <taxon>Chrysomeloidea</taxon>
        <taxon>Cerambycidae</taxon>
        <taxon>Lepturinae</taxon>
        <taxon>Rhagiini</taxon>
        <taxon>Rhamnusium</taxon>
    </lineage>
</organism>
<dbReference type="CDD" id="cd02440">
    <property type="entry name" value="AdoMet_MTases"/>
    <property type="match status" value="1"/>
</dbReference>
<dbReference type="InterPro" id="IPR029063">
    <property type="entry name" value="SAM-dependent_MTases_sf"/>
</dbReference>
<keyword evidence="4" id="KW-0511">Multifunctional enzyme</keyword>
<keyword evidence="7" id="KW-1185">Reference proteome</keyword>
<evidence type="ECO:0000313" key="6">
    <source>
        <dbReference type="EMBL" id="KAJ8933712.1"/>
    </source>
</evidence>
<protein>
    <recommendedName>
        <fullName evidence="5">Methyltransferase domain-containing protein</fullName>
    </recommendedName>
</protein>
<dbReference type="SUPFAM" id="SSF53335">
    <property type="entry name" value="S-adenosyl-L-methionine-dependent methyltransferases"/>
    <property type="match status" value="1"/>
</dbReference>
<evidence type="ECO:0000313" key="7">
    <source>
        <dbReference type="Proteomes" id="UP001162156"/>
    </source>
</evidence>
<dbReference type="AlphaFoldDB" id="A0AAV8X596"/>
<dbReference type="InterPro" id="IPR051419">
    <property type="entry name" value="Lys/N-term_MeTrsfase_sf"/>
</dbReference>
<comment type="similarity">
    <text evidence="1">Belongs to the methyltransferase superfamily.</text>
</comment>
<feature type="domain" description="Methyltransferase" evidence="5">
    <location>
        <begin position="52"/>
        <end position="147"/>
    </location>
</feature>
<dbReference type="Pfam" id="PF13649">
    <property type="entry name" value="Methyltransf_25"/>
    <property type="match status" value="1"/>
</dbReference>
<dbReference type="InterPro" id="IPR041698">
    <property type="entry name" value="Methyltransf_25"/>
</dbReference>
<evidence type="ECO:0000256" key="3">
    <source>
        <dbReference type="ARBA" id="ARBA00022679"/>
    </source>
</evidence>
<evidence type="ECO:0000256" key="4">
    <source>
        <dbReference type="ARBA" id="ARBA00023268"/>
    </source>
</evidence>
<dbReference type="PANTHER" id="PTHR12176">
    <property type="entry name" value="SAM-DEPENDENT METHYLTRANSFERASE SUPERFAMILY PROTEIN"/>
    <property type="match status" value="1"/>
</dbReference>
<evidence type="ECO:0000259" key="5">
    <source>
        <dbReference type="Pfam" id="PF13649"/>
    </source>
</evidence>
<dbReference type="Proteomes" id="UP001162156">
    <property type="component" value="Unassembled WGS sequence"/>
</dbReference>
<dbReference type="EMBL" id="JANEYF010003819">
    <property type="protein sequence ID" value="KAJ8933712.1"/>
    <property type="molecule type" value="Genomic_DNA"/>
</dbReference>
<accession>A0AAV8X596</accession>
<dbReference type="Gene3D" id="3.40.50.150">
    <property type="entry name" value="Vaccinia Virus protein VP39"/>
    <property type="match status" value="1"/>
</dbReference>